<keyword evidence="1" id="KW-0812">Transmembrane</keyword>
<name>A0ABV2IWD9_9HYPH</name>
<dbReference type="Gene3D" id="3.30.70.270">
    <property type="match status" value="1"/>
</dbReference>
<dbReference type="InterPro" id="IPR029787">
    <property type="entry name" value="Nucleotide_cyclase"/>
</dbReference>
<dbReference type="SMART" id="SM00304">
    <property type="entry name" value="HAMP"/>
    <property type="match status" value="1"/>
</dbReference>
<evidence type="ECO:0000256" key="1">
    <source>
        <dbReference type="SAM" id="Phobius"/>
    </source>
</evidence>
<dbReference type="InterPro" id="IPR000160">
    <property type="entry name" value="GGDEF_dom"/>
</dbReference>
<dbReference type="RefSeq" id="WP_354554563.1">
    <property type="nucleotide sequence ID" value="NZ_JBEPMB010000001.1"/>
</dbReference>
<dbReference type="SMART" id="SM00052">
    <property type="entry name" value="EAL"/>
    <property type="match status" value="1"/>
</dbReference>
<proteinExistence type="predicted"/>
<evidence type="ECO:0000313" key="8">
    <source>
        <dbReference type="Proteomes" id="UP001549047"/>
    </source>
</evidence>
<dbReference type="SUPFAM" id="SSF141868">
    <property type="entry name" value="EAL domain-like"/>
    <property type="match status" value="1"/>
</dbReference>
<dbReference type="InterPro" id="IPR003660">
    <property type="entry name" value="HAMP_dom"/>
</dbReference>
<accession>A0ABV2IWD9</accession>
<dbReference type="CDD" id="cd06225">
    <property type="entry name" value="HAMP"/>
    <property type="match status" value="1"/>
</dbReference>
<dbReference type="InterPro" id="IPR001633">
    <property type="entry name" value="EAL_dom"/>
</dbReference>
<dbReference type="Gene3D" id="3.20.20.450">
    <property type="entry name" value="EAL domain"/>
    <property type="match status" value="1"/>
</dbReference>
<dbReference type="Gene3D" id="3.30.450.20">
    <property type="entry name" value="PAS domain"/>
    <property type="match status" value="1"/>
</dbReference>
<dbReference type="PROSITE" id="PS50883">
    <property type="entry name" value="EAL"/>
    <property type="match status" value="1"/>
</dbReference>
<dbReference type="SUPFAM" id="SSF158472">
    <property type="entry name" value="HAMP domain-like"/>
    <property type="match status" value="1"/>
</dbReference>
<dbReference type="Proteomes" id="UP001549047">
    <property type="component" value="Unassembled WGS sequence"/>
</dbReference>
<dbReference type="CDD" id="cd00130">
    <property type="entry name" value="PAS"/>
    <property type="match status" value="1"/>
</dbReference>
<comment type="caution">
    <text evidence="7">The sequence shown here is derived from an EMBL/GenBank/DDBJ whole genome shotgun (WGS) entry which is preliminary data.</text>
</comment>
<dbReference type="InterPro" id="IPR035965">
    <property type="entry name" value="PAS-like_dom_sf"/>
</dbReference>
<dbReference type="Pfam" id="PF00989">
    <property type="entry name" value="PAS"/>
    <property type="match status" value="1"/>
</dbReference>
<dbReference type="PANTHER" id="PTHR44757">
    <property type="entry name" value="DIGUANYLATE CYCLASE DGCP"/>
    <property type="match status" value="1"/>
</dbReference>
<dbReference type="InterPro" id="IPR000014">
    <property type="entry name" value="PAS"/>
</dbReference>
<organism evidence="7 8">
    <name type="scientific">Rhizobium aquaticum</name>
    <dbReference type="NCBI Taxonomy" id="1549636"/>
    <lineage>
        <taxon>Bacteria</taxon>
        <taxon>Pseudomonadati</taxon>
        <taxon>Pseudomonadota</taxon>
        <taxon>Alphaproteobacteria</taxon>
        <taxon>Hyphomicrobiales</taxon>
        <taxon>Rhizobiaceae</taxon>
        <taxon>Rhizobium/Agrobacterium group</taxon>
        <taxon>Rhizobium</taxon>
    </lineage>
</organism>
<dbReference type="SMART" id="SM00267">
    <property type="entry name" value="GGDEF"/>
    <property type="match status" value="1"/>
</dbReference>
<dbReference type="InterPro" id="IPR013767">
    <property type="entry name" value="PAS_fold"/>
</dbReference>
<evidence type="ECO:0000259" key="6">
    <source>
        <dbReference type="PROSITE" id="PS50887"/>
    </source>
</evidence>
<feature type="domain" description="GGDEF" evidence="6">
    <location>
        <begin position="382"/>
        <end position="515"/>
    </location>
</feature>
<gene>
    <name evidence="7" type="ORF">ABID16_000294</name>
</gene>
<evidence type="ECO:0000259" key="4">
    <source>
        <dbReference type="PROSITE" id="PS50883"/>
    </source>
</evidence>
<evidence type="ECO:0000313" key="7">
    <source>
        <dbReference type="EMBL" id="MET3611989.1"/>
    </source>
</evidence>
<protein>
    <submittedName>
        <fullName evidence="7">Diguanylate cyclase (GGDEF)-like protein/PAS domain S-box-containing protein</fullName>
    </submittedName>
</protein>
<dbReference type="PROSITE" id="PS50113">
    <property type="entry name" value="PAC"/>
    <property type="match status" value="1"/>
</dbReference>
<feature type="transmembrane region" description="Helical" evidence="1">
    <location>
        <begin position="147"/>
        <end position="168"/>
    </location>
</feature>
<keyword evidence="1" id="KW-1133">Transmembrane helix</keyword>
<sequence length="790" mass="87138">MHTHSVEKRFLLIICAAVLIFVMPLFGLFFYLSAERTLNERMERFDLTISTNAQALGKPLWDFDIDSARKVAAAIAAGSEIEAVHVRDSSGAITINIPQTGTKHQVATRRFSTPISYASVDGDKHVGTLEIDVDNGGLISTIGPRDVSFMFIFIFAVTIVFLSALIANRVIVIRPLLRLIDAVIRTRRSGYRQRVDWHSRDEMGLLAENFNEMQSELAHEESALKAAHAMVQAVYNKTPAMLYMVDAGGRIAAVSDYWMLATGYGREEVTGRQFTDFLARGQRGGVGQGKTAPGPGETVAGTVKFQCADGRIIDVLIRETPMGEEDGRTSALCVMTDVTELKEAETRNHLQAITDHLTGLLNRQGFEAALDGKIIEADRRGHQLACLFVDLDRFKWINDNLGHAAGDEVLREVVARATPQLRPTDVIARLGGDEFAILVSAPEAETVARAIADRIKSIFVLPFTPEGASVTLSASIGISLYPQHASCAAELLQKSDLAMYARKRNGKNGTEVFADSMADNARERAELERYINEALENDWFDAWLQPICDLATGRPTNFEALMRLRHPAHGILPPAKIIAVAEENGKIEAIGNVILRKAVEYLARISTIPGFEDVRMSINFSPLQLNADLLARMSDILMKSGIQPSRIVLEITEAVLMRNNPEINMVLRGLRDCGMSIALDDFGTGYSSLSYLHRFPVNIVKVDRSFVAALHPDSAIERDKAYLLVQGINTIAQHLNCKVVAEGIETTSQREILKDMGIQFGQGYLFSRPLSIDDIEQLYNPTGERLTGRA</sequence>
<dbReference type="PROSITE" id="PS50112">
    <property type="entry name" value="PAS"/>
    <property type="match status" value="1"/>
</dbReference>
<feature type="domain" description="HAMP" evidence="5">
    <location>
        <begin position="170"/>
        <end position="222"/>
    </location>
</feature>
<dbReference type="EMBL" id="JBEPMB010000001">
    <property type="protein sequence ID" value="MET3611989.1"/>
    <property type="molecule type" value="Genomic_DNA"/>
</dbReference>
<dbReference type="PROSITE" id="PS50885">
    <property type="entry name" value="HAMP"/>
    <property type="match status" value="1"/>
</dbReference>
<dbReference type="InterPro" id="IPR035919">
    <property type="entry name" value="EAL_sf"/>
</dbReference>
<evidence type="ECO:0000259" key="2">
    <source>
        <dbReference type="PROSITE" id="PS50112"/>
    </source>
</evidence>
<dbReference type="InterPro" id="IPR052155">
    <property type="entry name" value="Biofilm_reg_signaling"/>
</dbReference>
<dbReference type="PROSITE" id="PS50887">
    <property type="entry name" value="GGDEF"/>
    <property type="match status" value="1"/>
</dbReference>
<dbReference type="PANTHER" id="PTHR44757:SF2">
    <property type="entry name" value="BIOFILM ARCHITECTURE MAINTENANCE PROTEIN MBAA"/>
    <property type="match status" value="1"/>
</dbReference>
<evidence type="ECO:0000259" key="3">
    <source>
        <dbReference type="PROSITE" id="PS50113"/>
    </source>
</evidence>
<dbReference type="Pfam" id="PF00563">
    <property type="entry name" value="EAL"/>
    <property type="match status" value="1"/>
</dbReference>
<feature type="transmembrane region" description="Helical" evidence="1">
    <location>
        <begin position="12"/>
        <end position="32"/>
    </location>
</feature>
<dbReference type="NCBIfam" id="TIGR00229">
    <property type="entry name" value="sensory_box"/>
    <property type="match status" value="1"/>
</dbReference>
<dbReference type="InterPro" id="IPR000700">
    <property type="entry name" value="PAS-assoc_C"/>
</dbReference>
<dbReference type="CDD" id="cd01949">
    <property type="entry name" value="GGDEF"/>
    <property type="match status" value="1"/>
</dbReference>
<evidence type="ECO:0000259" key="5">
    <source>
        <dbReference type="PROSITE" id="PS50885"/>
    </source>
</evidence>
<dbReference type="InterPro" id="IPR043128">
    <property type="entry name" value="Rev_trsase/Diguanyl_cyclase"/>
</dbReference>
<reference evidence="7 8" key="1">
    <citation type="submission" date="2024-06" db="EMBL/GenBank/DDBJ databases">
        <title>Genomic Encyclopedia of Type Strains, Phase IV (KMG-IV): sequencing the most valuable type-strain genomes for metagenomic binning, comparative biology and taxonomic classification.</title>
        <authorList>
            <person name="Goeker M."/>
        </authorList>
    </citation>
    <scope>NUCLEOTIDE SEQUENCE [LARGE SCALE GENOMIC DNA]</scope>
    <source>
        <strain evidence="7 8">DSM 29780</strain>
    </source>
</reference>
<feature type="domain" description="PAC" evidence="3">
    <location>
        <begin position="299"/>
        <end position="350"/>
    </location>
</feature>
<dbReference type="SUPFAM" id="SSF55785">
    <property type="entry name" value="PYP-like sensor domain (PAS domain)"/>
    <property type="match status" value="1"/>
</dbReference>
<keyword evidence="8" id="KW-1185">Reference proteome</keyword>
<dbReference type="CDD" id="cd01948">
    <property type="entry name" value="EAL"/>
    <property type="match status" value="1"/>
</dbReference>
<dbReference type="Pfam" id="PF00990">
    <property type="entry name" value="GGDEF"/>
    <property type="match status" value="1"/>
</dbReference>
<dbReference type="NCBIfam" id="TIGR00254">
    <property type="entry name" value="GGDEF"/>
    <property type="match status" value="1"/>
</dbReference>
<feature type="domain" description="PAS" evidence="2">
    <location>
        <begin position="227"/>
        <end position="278"/>
    </location>
</feature>
<keyword evidence="1" id="KW-0472">Membrane</keyword>
<dbReference type="Pfam" id="PF00672">
    <property type="entry name" value="HAMP"/>
    <property type="match status" value="1"/>
</dbReference>
<dbReference type="SUPFAM" id="SSF55073">
    <property type="entry name" value="Nucleotide cyclase"/>
    <property type="match status" value="1"/>
</dbReference>
<feature type="domain" description="EAL" evidence="4">
    <location>
        <begin position="524"/>
        <end position="783"/>
    </location>
</feature>
<dbReference type="Gene3D" id="6.10.340.10">
    <property type="match status" value="1"/>
</dbReference>